<protein>
    <submittedName>
        <fullName evidence="1">AlNc14C7G936 protein</fullName>
    </submittedName>
</protein>
<gene>
    <name evidence="1" type="primary">AlNc14C7G936</name>
    <name evidence="1" type="ORF">ALNC14_010390</name>
</gene>
<proteinExistence type="predicted"/>
<sequence length="157" mass="17715">MDNSISSELFQNRNATPEAHPKAAFKLENGKARLASVIHKARLSNPWQDAASYMTEQGTNFRGSPELGRWISCYKFHYALSLPQNSSLSSIRKLFDVHIQATMALEQLASKLIETAYQGSRFDVLTRRLPFQVPMQDANQLCSFSIYEICSSSYLST</sequence>
<evidence type="ECO:0000313" key="1">
    <source>
        <dbReference type="EMBL" id="CCA14896.1"/>
    </source>
</evidence>
<accession>F0W1G7</accession>
<dbReference type="HOGENOM" id="CLU_1681126_0_0_1"/>
<organism evidence="1">
    <name type="scientific">Albugo laibachii Nc14</name>
    <dbReference type="NCBI Taxonomy" id="890382"/>
    <lineage>
        <taxon>Eukaryota</taxon>
        <taxon>Sar</taxon>
        <taxon>Stramenopiles</taxon>
        <taxon>Oomycota</taxon>
        <taxon>Peronosporomycetes</taxon>
        <taxon>Albuginales</taxon>
        <taxon>Albuginaceae</taxon>
        <taxon>Albugo</taxon>
    </lineage>
</organism>
<reference evidence="1" key="1">
    <citation type="journal article" date="2011" name="PLoS Biol.">
        <title>Gene gain and loss during evolution of obligate parasitism in the white rust pathogen of Arabidopsis thaliana.</title>
        <authorList>
            <person name="Kemen E."/>
            <person name="Gardiner A."/>
            <person name="Schultz-Larsen T."/>
            <person name="Kemen A.C."/>
            <person name="Balmuth A.L."/>
            <person name="Robert-Seilaniantz A."/>
            <person name="Bailey K."/>
            <person name="Holub E."/>
            <person name="Studholme D.J."/>
            <person name="Maclean D."/>
            <person name="Jones J.D."/>
        </authorList>
    </citation>
    <scope>NUCLEOTIDE SEQUENCE</scope>
</reference>
<dbReference type="EMBL" id="FR824052">
    <property type="protein sequence ID" value="CCA14896.1"/>
    <property type="molecule type" value="Genomic_DNA"/>
</dbReference>
<reference evidence="1" key="2">
    <citation type="submission" date="2011-02" db="EMBL/GenBank/DDBJ databases">
        <authorList>
            <person name="MacLean D."/>
        </authorList>
    </citation>
    <scope>NUCLEOTIDE SEQUENCE</scope>
</reference>
<dbReference type="AlphaFoldDB" id="F0W1G7"/>
<name>F0W1G7_9STRA</name>